<proteinExistence type="predicted"/>
<keyword evidence="1" id="KW-1133">Transmembrane helix</keyword>
<evidence type="ECO:0008006" key="6">
    <source>
        <dbReference type="Google" id="ProtNLM"/>
    </source>
</evidence>
<evidence type="ECO:0000313" key="3">
    <source>
        <dbReference type="EMBL" id="REG25085.1"/>
    </source>
</evidence>
<protein>
    <recommendedName>
        <fullName evidence="6">Tetratricopeptide repeat protein</fullName>
    </recommendedName>
</protein>
<evidence type="ECO:0000313" key="4">
    <source>
        <dbReference type="Proteomes" id="UP000035579"/>
    </source>
</evidence>
<evidence type="ECO:0000313" key="5">
    <source>
        <dbReference type="Proteomes" id="UP000256345"/>
    </source>
</evidence>
<gene>
    <name evidence="2" type="ORF">AA314_04584</name>
    <name evidence="3" type="ORF">ATI61_113149</name>
</gene>
<feature type="transmembrane region" description="Helical" evidence="1">
    <location>
        <begin position="15"/>
        <end position="35"/>
    </location>
</feature>
<dbReference type="EMBL" id="CP011509">
    <property type="protein sequence ID" value="AKJ02958.1"/>
    <property type="molecule type" value="Genomic_DNA"/>
</dbReference>
<reference evidence="3 5" key="2">
    <citation type="submission" date="2018-08" db="EMBL/GenBank/DDBJ databases">
        <title>Genomic Encyclopedia of Archaeal and Bacterial Type Strains, Phase II (KMG-II): from individual species to whole genera.</title>
        <authorList>
            <person name="Goeker M."/>
        </authorList>
    </citation>
    <scope>NUCLEOTIDE SEQUENCE [LARGE SCALE GENOMIC DNA]</scope>
    <source>
        <strain evidence="3 5">DSM 2261</strain>
    </source>
</reference>
<dbReference type="AlphaFoldDB" id="A0AAC8Q8F1"/>
<dbReference type="KEGG" id="age:AA314_04584"/>
<accession>A0AAC8Q8F1</accession>
<feature type="transmembrane region" description="Helical" evidence="1">
    <location>
        <begin position="355"/>
        <end position="373"/>
    </location>
</feature>
<dbReference type="EMBL" id="QUMU01000013">
    <property type="protein sequence ID" value="REG25085.1"/>
    <property type="molecule type" value="Genomic_DNA"/>
</dbReference>
<dbReference type="SUPFAM" id="SSF48452">
    <property type="entry name" value="TPR-like"/>
    <property type="match status" value="1"/>
</dbReference>
<dbReference type="Proteomes" id="UP000035579">
    <property type="component" value="Chromosome"/>
</dbReference>
<dbReference type="Proteomes" id="UP000256345">
    <property type="component" value="Unassembled WGS sequence"/>
</dbReference>
<dbReference type="RefSeq" id="WP_047857153.1">
    <property type="nucleotide sequence ID" value="NZ_CP011509.1"/>
</dbReference>
<dbReference type="InterPro" id="IPR011990">
    <property type="entry name" value="TPR-like_helical_dom_sf"/>
</dbReference>
<evidence type="ECO:0000256" key="1">
    <source>
        <dbReference type="SAM" id="Phobius"/>
    </source>
</evidence>
<feature type="transmembrane region" description="Helical" evidence="1">
    <location>
        <begin position="329"/>
        <end position="349"/>
    </location>
</feature>
<keyword evidence="1" id="KW-0472">Membrane</keyword>
<keyword evidence="5" id="KW-1185">Reference proteome</keyword>
<organism evidence="2 4">
    <name type="scientific">Archangium gephyra</name>
    <dbReference type="NCBI Taxonomy" id="48"/>
    <lineage>
        <taxon>Bacteria</taxon>
        <taxon>Pseudomonadati</taxon>
        <taxon>Myxococcota</taxon>
        <taxon>Myxococcia</taxon>
        <taxon>Myxococcales</taxon>
        <taxon>Cystobacterineae</taxon>
        <taxon>Archangiaceae</taxon>
        <taxon>Archangium</taxon>
    </lineage>
</organism>
<name>A0AAC8Q8F1_9BACT</name>
<keyword evidence="1" id="KW-0812">Transmembrane</keyword>
<reference evidence="2 4" key="1">
    <citation type="submission" date="2015-05" db="EMBL/GenBank/DDBJ databases">
        <title>Genome assembly of Archangium gephyra DSM 2261.</title>
        <authorList>
            <person name="Sharma G."/>
            <person name="Subramanian S."/>
        </authorList>
    </citation>
    <scope>NUCLEOTIDE SEQUENCE [LARGE SCALE GENOMIC DNA]</scope>
    <source>
        <strain evidence="2 4">DSM 2261</strain>
    </source>
</reference>
<feature type="transmembrane region" description="Helical" evidence="1">
    <location>
        <begin position="47"/>
        <end position="64"/>
    </location>
</feature>
<evidence type="ECO:0000313" key="2">
    <source>
        <dbReference type="EMBL" id="AKJ02958.1"/>
    </source>
</evidence>
<sequence length="596" mass="66371">MSDSSSTSDTPQRSAAKTIALWIALICLFVAFYNYESGNLLRAWRMGKTGLSVLFSALLCLALVDQLRQQWRNRRQEGPAPEAVQLEDRGQLEEAARQWEALANQAPRESGAWVDFTLRQAWVFLRLGRGQPFAQLLEPLLSPQDTRERALAHSLLALANAMRGNLPRAESLLAGLEDEGALRGVVGGLSTQVLLSRRGQFEDALALAVPPWDIVDAHCRHHRHLWALLRAFALANLPPTPERERQARRTQAELRELRPGELDYFVEQWPELRAFLDSRLTVVEPPSAPGGSAGSPAEPGPQVFTSASFGLGLPARWDPLVIPGERVRLPWLLATLGGFVGLVFMNGGWLVFEVVLFGALVLSAILAMWRPWFQSHWSQSLNQQGIDALNALRLDDAARIYDELLEKLRGNYLMQYRQMFLLSRAIVFWMAGERSLARRILHALAHQAPWASDPRLLAVAWLHLADLDALEGNFERARASEGLAESLGKGQHPALWITTSLLLAIHDEDTAAVSEEAASLLAIEGIPEHHQRKVVLLQAFALERLSSPTPEQQQERGRLQARLRQQGEPGEFDYLAAEWPELRGFLASLGKTRAAA</sequence>